<gene>
    <name evidence="3" type="ORF">SAMN02745161_2377</name>
</gene>
<evidence type="ECO:0000313" key="3">
    <source>
        <dbReference type="EMBL" id="SIO26448.1"/>
    </source>
</evidence>
<proteinExistence type="predicted"/>
<keyword evidence="4" id="KW-1185">Reference proteome</keyword>
<dbReference type="PANTHER" id="PTHR35936">
    <property type="entry name" value="MEMBRANE-BOUND LYTIC MUREIN TRANSGLYCOSYLASE F"/>
    <property type="match status" value="1"/>
</dbReference>
<dbReference type="Proteomes" id="UP000184694">
    <property type="component" value="Unassembled WGS sequence"/>
</dbReference>
<evidence type="ECO:0000313" key="4">
    <source>
        <dbReference type="Proteomes" id="UP000184694"/>
    </source>
</evidence>
<dbReference type="SUPFAM" id="SSF53850">
    <property type="entry name" value="Periplasmic binding protein-like II"/>
    <property type="match status" value="1"/>
</dbReference>
<organism evidence="3 4">
    <name type="scientific">Halodesulfovibrio marinisediminis DSM 17456</name>
    <dbReference type="NCBI Taxonomy" id="1121457"/>
    <lineage>
        <taxon>Bacteria</taxon>
        <taxon>Pseudomonadati</taxon>
        <taxon>Thermodesulfobacteriota</taxon>
        <taxon>Desulfovibrionia</taxon>
        <taxon>Desulfovibrionales</taxon>
        <taxon>Desulfovibrionaceae</taxon>
        <taxon>Halodesulfovibrio</taxon>
    </lineage>
</organism>
<dbReference type="RefSeq" id="WP_074217154.1">
    <property type="nucleotide sequence ID" value="NZ_FSRG01000006.1"/>
</dbReference>
<dbReference type="PANTHER" id="PTHR35936:SF17">
    <property type="entry name" value="ARGININE-BINDING EXTRACELLULAR PROTEIN ARTP"/>
    <property type="match status" value="1"/>
</dbReference>
<dbReference type="EMBL" id="FSRG01000006">
    <property type="protein sequence ID" value="SIO26448.1"/>
    <property type="molecule type" value="Genomic_DNA"/>
</dbReference>
<accession>A0A1N6I344</accession>
<protein>
    <submittedName>
        <fullName evidence="3">Amino acid ABC transporter substrate-binding protein, PAAT family (TC 3.A.1.3.-)</fullName>
    </submittedName>
</protein>
<dbReference type="STRING" id="1121457.SAMN02745161_2377"/>
<dbReference type="AlphaFoldDB" id="A0A1N6I344"/>
<sequence>MNKRHAELTTSILCFLFIFLFYSTGYSVTLADIRARGELHHLGVPYARFANNNADGLDCALMRRFAQHLGVRYAFIPTTWEKAIPDLTGRHLASLNSEQATTPVHGDILASGISIIPKRQRRVLFSKPTFTAQVWLIAKPEVNITPIQPTGTVEKDIAITLAQTAGKTVYGIKDVCLDVRRFPSLLSTASSAINVSPQQINEPISFLKSEYSIFLMESPSALMALGIWPYSFKIIGPVAKQQKMGAAFAPESVELRDEFNRFFTAFWESGEYQKLVHRYYPSSYLYFNKFFMKSSP</sequence>
<dbReference type="InterPro" id="IPR001638">
    <property type="entry name" value="Solute-binding_3/MltF_N"/>
</dbReference>
<reference evidence="4" key="1">
    <citation type="submission" date="2016-11" db="EMBL/GenBank/DDBJ databases">
        <authorList>
            <person name="Varghese N."/>
            <person name="Submissions S."/>
        </authorList>
    </citation>
    <scope>NUCLEOTIDE SEQUENCE [LARGE SCALE GENOMIC DNA]</scope>
    <source>
        <strain evidence="4">DSM 17456</strain>
    </source>
</reference>
<evidence type="ECO:0000256" key="1">
    <source>
        <dbReference type="ARBA" id="ARBA00022729"/>
    </source>
</evidence>
<dbReference type="OrthoDB" id="368476at2"/>
<name>A0A1N6I344_9BACT</name>
<feature type="domain" description="Solute-binding protein family 3/N-terminal" evidence="2">
    <location>
        <begin position="50"/>
        <end position="280"/>
    </location>
</feature>
<dbReference type="Pfam" id="PF00497">
    <property type="entry name" value="SBP_bac_3"/>
    <property type="match status" value="1"/>
</dbReference>
<keyword evidence="1" id="KW-0732">Signal</keyword>
<dbReference type="Gene3D" id="3.40.190.10">
    <property type="entry name" value="Periplasmic binding protein-like II"/>
    <property type="match status" value="2"/>
</dbReference>
<evidence type="ECO:0000259" key="2">
    <source>
        <dbReference type="Pfam" id="PF00497"/>
    </source>
</evidence>